<dbReference type="SMART" id="SM00065">
    <property type="entry name" value="GAF"/>
    <property type="match status" value="1"/>
</dbReference>
<accession>A3D0Z3</accession>
<dbReference type="CDD" id="cd00130">
    <property type="entry name" value="PAS"/>
    <property type="match status" value="1"/>
</dbReference>
<dbReference type="Pfam" id="PF00990">
    <property type="entry name" value="GGDEF"/>
    <property type="match status" value="1"/>
</dbReference>
<dbReference type="PANTHER" id="PTHR46663">
    <property type="entry name" value="DIGUANYLATE CYCLASE DGCT-RELATED"/>
    <property type="match status" value="1"/>
</dbReference>
<dbReference type="Gene3D" id="3.30.70.270">
    <property type="match status" value="1"/>
</dbReference>
<feature type="domain" description="PAS" evidence="2">
    <location>
        <begin position="5"/>
        <end position="75"/>
    </location>
</feature>
<protein>
    <submittedName>
        <fullName evidence="4">Diguanylate cyclase with PAS/PAC sensor</fullName>
    </submittedName>
</protein>
<dbReference type="NCBIfam" id="TIGR00254">
    <property type="entry name" value="GGDEF"/>
    <property type="match status" value="1"/>
</dbReference>
<feature type="domain" description="GGDEF" evidence="3">
    <location>
        <begin position="318"/>
        <end position="451"/>
    </location>
</feature>
<dbReference type="GO" id="GO:0003824">
    <property type="term" value="F:catalytic activity"/>
    <property type="evidence" value="ECO:0007669"/>
    <property type="project" value="UniProtKB-ARBA"/>
</dbReference>
<comment type="cofactor">
    <cofactor evidence="1">
        <name>Mg(2+)</name>
        <dbReference type="ChEBI" id="CHEBI:18420"/>
    </cofactor>
</comment>
<dbReference type="HOGENOM" id="CLU_000445_11_24_6"/>
<dbReference type="SMART" id="SM00267">
    <property type="entry name" value="GGDEF"/>
    <property type="match status" value="1"/>
</dbReference>
<evidence type="ECO:0000259" key="3">
    <source>
        <dbReference type="PROSITE" id="PS50887"/>
    </source>
</evidence>
<organism evidence="4 5">
    <name type="scientific">Shewanella baltica (strain OS155 / ATCC BAA-1091)</name>
    <dbReference type="NCBI Taxonomy" id="325240"/>
    <lineage>
        <taxon>Bacteria</taxon>
        <taxon>Pseudomonadati</taxon>
        <taxon>Pseudomonadota</taxon>
        <taxon>Gammaproteobacteria</taxon>
        <taxon>Alteromonadales</taxon>
        <taxon>Shewanellaceae</taxon>
        <taxon>Shewanella</taxon>
    </lineage>
</organism>
<dbReference type="InterPro" id="IPR000014">
    <property type="entry name" value="PAS"/>
</dbReference>
<dbReference type="OrthoDB" id="766410at2"/>
<dbReference type="SUPFAM" id="SSF55781">
    <property type="entry name" value="GAF domain-like"/>
    <property type="match status" value="1"/>
</dbReference>
<dbReference type="STRING" id="325240.Sbal_0881"/>
<evidence type="ECO:0000259" key="2">
    <source>
        <dbReference type="PROSITE" id="PS50112"/>
    </source>
</evidence>
<dbReference type="InterPro" id="IPR000160">
    <property type="entry name" value="GGDEF_dom"/>
</dbReference>
<dbReference type="InterPro" id="IPR035965">
    <property type="entry name" value="PAS-like_dom_sf"/>
</dbReference>
<name>A3D0Z3_SHEB5</name>
<evidence type="ECO:0000256" key="1">
    <source>
        <dbReference type="ARBA" id="ARBA00001946"/>
    </source>
</evidence>
<dbReference type="InterPro" id="IPR013655">
    <property type="entry name" value="PAS_fold_3"/>
</dbReference>
<dbReference type="InterPro" id="IPR043128">
    <property type="entry name" value="Rev_trsase/Diguanyl_cyclase"/>
</dbReference>
<proteinExistence type="predicted"/>
<gene>
    <name evidence="4" type="ordered locus">Sbal_0881</name>
</gene>
<dbReference type="PROSITE" id="PS50887">
    <property type="entry name" value="GGDEF"/>
    <property type="match status" value="1"/>
</dbReference>
<dbReference type="Gene3D" id="3.30.450.20">
    <property type="entry name" value="PAS domain"/>
    <property type="match status" value="1"/>
</dbReference>
<dbReference type="InterPro" id="IPR003018">
    <property type="entry name" value="GAF"/>
</dbReference>
<sequence>MNNDGYTSLSNFIDLLLDAICVVDKAGRFEFVSAGAERIFGYPPEEMIGMQMLDLVIPEDRERTLATANEIMTGRYKVDFENRYVRKDGVIVDILWSARWSDAYQQRVAVARDISKSKNAERRQAALYEISEAVHVAEDLLALYRRIHEIIAKLLPAANFAIALYDQDLNELSFPYKAAAGDNSLVDIASFSLFTEQVIHSAESLLLCPVTLSEYPQAIREELGNGNLSWLGVPLKLQKGVIGALMMHSLPTSASYTHQDRELLEFVSTQIAFAIERRQMLARLEHIALYDQLTLLPNRELFYDRFQKALSRAHRESSYFSLLYLDLDKFKWVNDTFGHSVGDLLLQVTAQRIVSCVRGSDTVARFGGDEFVILLERVDSAQNTLLAAQKILQVLNQPFELTDQQIHILPSIGIALYPEHGTDEKQLLSCADAAMYKAKKNGGNRIEMGYQGLRNLHADPLTAAPELKSAELKDTELEDRELKDTELNNLENKVTKIV</sequence>
<keyword evidence="5" id="KW-1185">Reference proteome</keyword>
<dbReference type="Proteomes" id="UP000001557">
    <property type="component" value="Chromosome"/>
</dbReference>
<dbReference type="RefSeq" id="WP_011845961.1">
    <property type="nucleotide sequence ID" value="NC_009052.1"/>
</dbReference>
<dbReference type="Pfam" id="PF01590">
    <property type="entry name" value="GAF"/>
    <property type="match status" value="1"/>
</dbReference>
<dbReference type="InterPro" id="IPR029787">
    <property type="entry name" value="Nucleotide_cyclase"/>
</dbReference>
<dbReference type="EMBL" id="CP000563">
    <property type="protein sequence ID" value="ABN60406.1"/>
    <property type="molecule type" value="Genomic_DNA"/>
</dbReference>
<dbReference type="SUPFAM" id="SSF55785">
    <property type="entry name" value="PYP-like sensor domain (PAS domain)"/>
    <property type="match status" value="1"/>
</dbReference>
<dbReference type="Gene3D" id="3.30.450.40">
    <property type="match status" value="1"/>
</dbReference>
<dbReference type="NCBIfam" id="TIGR00229">
    <property type="entry name" value="sensory_box"/>
    <property type="match status" value="1"/>
</dbReference>
<dbReference type="PANTHER" id="PTHR46663:SF3">
    <property type="entry name" value="SLL0267 PROTEIN"/>
    <property type="match status" value="1"/>
</dbReference>
<dbReference type="PROSITE" id="PS50112">
    <property type="entry name" value="PAS"/>
    <property type="match status" value="1"/>
</dbReference>
<dbReference type="FunFam" id="3.30.70.270:FF:000001">
    <property type="entry name" value="Diguanylate cyclase domain protein"/>
    <property type="match status" value="1"/>
</dbReference>
<dbReference type="SMART" id="SM00091">
    <property type="entry name" value="PAS"/>
    <property type="match status" value="1"/>
</dbReference>
<reference evidence="4 5" key="1">
    <citation type="submission" date="2007-02" db="EMBL/GenBank/DDBJ databases">
        <title>Complete sequence of chromosome of Shewanella baltica OS155.</title>
        <authorList>
            <consortium name="US DOE Joint Genome Institute"/>
            <person name="Copeland A."/>
            <person name="Lucas S."/>
            <person name="Lapidus A."/>
            <person name="Barry K."/>
            <person name="Detter J.C."/>
            <person name="Glavina del Rio T."/>
            <person name="Hammon N."/>
            <person name="Israni S."/>
            <person name="Dalin E."/>
            <person name="Tice H."/>
            <person name="Pitluck S."/>
            <person name="Sims D.R."/>
            <person name="Brettin T."/>
            <person name="Bruce D."/>
            <person name="Han C."/>
            <person name="Tapia R."/>
            <person name="Brainard J."/>
            <person name="Schmutz J."/>
            <person name="Larimer F."/>
            <person name="Land M."/>
            <person name="Hauser L."/>
            <person name="Kyrpides N."/>
            <person name="Mikhailova N."/>
            <person name="Brettar I."/>
            <person name="Klappenbach J."/>
            <person name="Konstantinidis K."/>
            <person name="Rodrigues J."/>
            <person name="Tiedje J."/>
            <person name="Richardson P."/>
        </authorList>
    </citation>
    <scope>NUCLEOTIDE SEQUENCE [LARGE SCALE GENOMIC DNA]</scope>
    <source>
        <strain evidence="5">OS155 / ATCC BAA-1091</strain>
    </source>
</reference>
<evidence type="ECO:0000313" key="5">
    <source>
        <dbReference type="Proteomes" id="UP000001557"/>
    </source>
</evidence>
<dbReference type="CDD" id="cd01949">
    <property type="entry name" value="GGDEF"/>
    <property type="match status" value="1"/>
</dbReference>
<dbReference type="InterPro" id="IPR052163">
    <property type="entry name" value="DGC-Regulatory_Protein"/>
</dbReference>
<dbReference type="KEGG" id="sbl:Sbal_0881"/>
<dbReference type="SUPFAM" id="SSF55073">
    <property type="entry name" value="Nucleotide cyclase"/>
    <property type="match status" value="1"/>
</dbReference>
<dbReference type="InterPro" id="IPR029016">
    <property type="entry name" value="GAF-like_dom_sf"/>
</dbReference>
<evidence type="ECO:0000313" key="4">
    <source>
        <dbReference type="EMBL" id="ABN60406.1"/>
    </source>
</evidence>
<dbReference type="Pfam" id="PF08447">
    <property type="entry name" value="PAS_3"/>
    <property type="match status" value="1"/>
</dbReference>
<dbReference type="AlphaFoldDB" id="A3D0Z3"/>